<dbReference type="PROSITE" id="PS50041">
    <property type="entry name" value="C_TYPE_LECTIN_2"/>
    <property type="match status" value="3"/>
</dbReference>
<evidence type="ECO:0000313" key="3">
    <source>
        <dbReference type="EMBL" id="KAF3697764.1"/>
    </source>
</evidence>
<dbReference type="InterPro" id="IPR016186">
    <property type="entry name" value="C-type_lectin-like/link_sf"/>
</dbReference>
<evidence type="ECO:0000313" key="4">
    <source>
        <dbReference type="Proteomes" id="UP000503349"/>
    </source>
</evidence>
<keyword evidence="3" id="KW-0675">Receptor</keyword>
<dbReference type="SUPFAM" id="SSF56436">
    <property type="entry name" value="C-type lectin-like"/>
    <property type="match status" value="3"/>
</dbReference>
<feature type="domain" description="C-type lectin" evidence="2">
    <location>
        <begin position="18"/>
        <end position="82"/>
    </location>
</feature>
<dbReference type="CDD" id="cd00037">
    <property type="entry name" value="CLECT"/>
    <property type="match status" value="1"/>
</dbReference>
<gene>
    <name evidence="3" type="ORF">EXN66_Car013444</name>
</gene>
<dbReference type="PANTHER" id="PTHR45784">
    <property type="entry name" value="C-TYPE LECTIN DOMAIN FAMILY 20 MEMBER A-RELATED"/>
    <property type="match status" value="1"/>
</dbReference>
<feature type="domain" description="C-type lectin" evidence="2">
    <location>
        <begin position="77"/>
        <end position="203"/>
    </location>
</feature>
<name>A0A6G1Q5T2_CHAAH</name>
<reference evidence="4" key="2">
    <citation type="submission" date="2019-02" db="EMBL/GenBank/DDBJ databases">
        <title>Opniocepnalus argus Var Kimnra genome.</title>
        <authorList>
            <person name="Zhou C."/>
            <person name="Xiao S."/>
        </authorList>
    </citation>
    <scope>NUCLEOTIDE SEQUENCE [LARGE SCALE GENOMIC DNA]</scope>
</reference>
<keyword evidence="1" id="KW-1015">Disulfide bond</keyword>
<dbReference type="InterPro" id="IPR016187">
    <property type="entry name" value="CTDL_fold"/>
</dbReference>
<reference evidence="3 4" key="1">
    <citation type="submission" date="2019-02" db="EMBL/GenBank/DDBJ databases">
        <title>Opniocepnalus argus genome.</title>
        <authorList>
            <person name="Zhou C."/>
            <person name="Xiao S."/>
        </authorList>
    </citation>
    <scope>NUCLEOTIDE SEQUENCE [LARGE SCALE GENOMIC DNA]</scope>
    <source>
        <strain evidence="3">OARG1902GOOAL</strain>
        <tissue evidence="3">Muscle</tissue>
    </source>
</reference>
<dbReference type="Proteomes" id="UP000503349">
    <property type="component" value="Chromosome 13"/>
</dbReference>
<accession>A0A6G1Q5T2</accession>
<dbReference type="InterPro" id="IPR001304">
    <property type="entry name" value="C-type_lectin-like"/>
</dbReference>
<dbReference type="PROSITE" id="PS00615">
    <property type="entry name" value="C_TYPE_LECTIN_1"/>
    <property type="match status" value="1"/>
</dbReference>
<feature type="domain" description="C-type lectin" evidence="2">
    <location>
        <begin position="203"/>
        <end position="317"/>
    </location>
</feature>
<proteinExistence type="predicted"/>
<keyword evidence="4" id="KW-1185">Reference proteome</keyword>
<sequence>MTDMMSVHNSTQCQQEAWIGLYKHPENRRWHWSLPGVEFSDNKTIWDQGEPNNKNGKENCALMKNYTWKDFPCNDHYGFICYNETEQPNRTFHKIEYGMTWSQALNYCRVNHTDLISGFDQLKDVKSQLVSKVEPDEKLWIGLYRATWMWSDGSSYSFRYWESLSTNDLVDEQGDKKCATTVLKKGGKLSFDDCNKEKPFICYSGKVILIKQDKTWNEALNYCRKKYHDLVSITSPNIQAEVQEEAKKAKTTHVWIGLRYTCTLDLWFWVSDEPVCYDNWDLPKKTNECGHAAAMEPNGQNKWFKMDSTNKFNFICSTG</sequence>
<dbReference type="SMART" id="SM00034">
    <property type="entry name" value="CLECT"/>
    <property type="match status" value="2"/>
</dbReference>
<protein>
    <submittedName>
        <fullName evidence="3">C-type mannose receptor 2</fullName>
    </submittedName>
</protein>
<evidence type="ECO:0000256" key="1">
    <source>
        <dbReference type="ARBA" id="ARBA00023157"/>
    </source>
</evidence>
<organism evidence="3 4">
    <name type="scientific">Channa argus</name>
    <name type="common">Northern snakehead</name>
    <name type="synonym">Ophicephalus argus</name>
    <dbReference type="NCBI Taxonomy" id="215402"/>
    <lineage>
        <taxon>Eukaryota</taxon>
        <taxon>Metazoa</taxon>
        <taxon>Chordata</taxon>
        <taxon>Craniata</taxon>
        <taxon>Vertebrata</taxon>
        <taxon>Euteleostomi</taxon>
        <taxon>Actinopterygii</taxon>
        <taxon>Neopterygii</taxon>
        <taxon>Teleostei</taxon>
        <taxon>Neoteleostei</taxon>
        <taxon>Acanthomorphata</taxon>
        <taxon>Anabantaria</taxon>
        <taxon>Anabantiformes</taxon>
        <taxon>Channoidei</taxon>
        <taxon>Channidae</taxon>
        <taxon>Channa</taxon>
    </lineage>
</organism>
<dbReference type="Pfam" id="PF00059">
    <property type="entry name" value="Lectin_C"/>
    <property type="match status" value="3"/>
</dbReference>
<dbReference type="AlphaFoldDB" id="A0A6G1Q5T2"/>
<dbReference type="PANTHER" id="PTHR45784:SF3">
    <property type="entry name" value="C-TYPE LECTIN DOMAIN FAMILY 4 MEMBER K-LIKE-RELATED"/>
    <property type="match status" value="1"/>
</dbReference>
<dbReference type="Gene3D" id="3.10.100.10">
    <property type="entry name" value="Mannose-Binding Protein A, subunit A"/>
    <property type="match status" value="3"/>
</dbReference>
<evidence type="ECO:0000259" key="2">
    <source>
        <dbReference type="PROSITE" id="PS50041"/>
    </source>
</evidence>
<dbReference type="EMBL" id="CM015724">
    <property type="protein sequence ID" value="KAF3697764.1"/>
    <property type="molecule type" value="Genomic_DNA"/>
</dbReference>
<dbReference type="InterPro" id="IPR018378">
    <property type="entry name" value="C-type_lectin_CS"/>
</dbReference>